<reference evidence="3 4" key="1">
    <citation type="journal article" date="2012" name="J. Bacteriol.">
        <title>Draft Genome Sequence of Cecembia lonarensis Strain LW9T, Isolated from Lonar Lake, a Haloalkaline Lake in India.</title>
        <authorList>
            <person name="Shivaji S."/>
            <person name="Ara S."/>
            <person name="Singh A."/>
            <person name="Pinnaka A.K."/>
        </authorList>
    </citation>
    <scope>NUCLEOTIDE SEQUENCE [LARGE SCALE GENOMIC DNA]</scope>
    <source>
        <strain evidence="3 4">LW9</strain>
    </source>
</reference>
<evidence type="ECO:0000259" key="1">
    <source>
        <dbReference type="Pfam" id="PF13173"/>
    </source>
</evidence>
<dbReference type="InterPro" id="IPR027417">
    <property type="entry name" value="P-loop_NTPase"/>
</dbReference>
<comment type="caution">
    <text evidence="3">The sequence shown here is derived from an EMBL/GenBank/DDBJ whole genome shotgun (WGS) entry which is preliminary data.</text>
</comment>
<dbReference type="PANTHER" id="PTHR43566:SF1">
    <property type="entry name" value="AAA+ ATPASE DOMAIN-CONTAINING PROTEIN"/>
    <property type="match status" value="1"/>
</dbReference>
<evidence type="ECO:0000259" key="2">
    <source>
        <dbReference type="Pfam" id="PF13635"/>
    </source>
</evidence>
<dbReference type="Pfam" id="PF13635">
    <property type="entry name" value="DUF4143"/>
    <property type="match status" value="1"/>
</dbReference>
<name>K1KYS1_CECL9</name>
<dbReference type="PANTHER" id="PTHR43566">
    <property type="entry name" value="CONSERVED PROTEIN"/>
    <property type="match status" value="1"/>
</dbReference>
<dbReference type="PATRIC" id="fig|1225176.3.peg.2265"/>
<dbReference type="Pfam" id="PF13173">
    <property type="entry name" value="AAA_14"/>
    <property type="match status" value="1"/>
</dbReference>
<keyword evidence="4" id="KW-1185">Reference proteome</keyword>
<organism evidence="3 4">
    <name type="scientific">Cecembia lonarensis (strain CCUG 58316 / KCTC 22772 / LW9)</name>
    <dbReference type="NCBI Taxonomy" id="1225176"/>
    <lineage>
        <taxon>Bacteria</taxon>
        <taxon>Pseudomonadati</taxon>
        <taxon>Bacteroidota</taxon>
        <taxon>Cytophagia</taxon>
        <taxon>Cytophagales</taxon>
        <taxon>Cyclobacteriaceae</taxon>
        <taxon>Cecembia</taxon>
    </lineage>
</organism>
<dbReference type="Proteomes" id="UP000004478">
    <property type="component" value="Unassembled WGS sequence"/>
</dbReference>
<dbReference type="InterPro" id="IPR041682">
    <property type="entry name" value="AAA_14"/>
</dbReference>
<dbReference type="AlphaFoldDB" id="K1KYS1"/>
<feature type="domain" description="DUF4143" evidence="2">
    <location>
        <begin position="151"/>
        <end position="307"/>
    </location>
</feature>
<gene>
    <name evidence="3" type="ORF">B879_02121</name>
</gene>
<proteinExistence type="predicted"/>
<evidence type="ECO:0000313" key="4">
    <source>
        <dbReference type="Proteomes" id="UP000004478"/>
    </source>
</evidence>
<dbReference type="EMBL" id="AMGM01000029">
    <property type="protein sequence ID" value="EKB49275.1"/>
    <property type="molecule type" value="Genomic_DNA"/>
</dbReference>
<evidence type="ECO:0000313" key="3">
    <source>
        <dbReference type="EMBL" id="EKB49275.1"/>
    </source>
</evidence>
<sequence>MVKQANKPTVWFNADEADILEAFSSAVTSTQLIQLIGPSSQLVIIDEAQQIPDIGKKLKLIYDNRPDIQVIATGSSAFDLQSQTAEPLTGRKKTFQLYPISFGETVKDTSRLEAKRLLDSRLIYGLYPEVLNNPGQEKEILIEIAQSYLYKDVLQLDSIRKPSHIEKLLKALAFQVGSEVSYHELAQTIGNIDTATVEKYLDLLEKAFVIFKLPAFNRNLRNEIKKGKKYYFYDNGIRNVLINNFTFPEMRQDKGALWENFLISERLKFNAYQSRFVNTYFWRTHDKAEIDYLEETDGILYAYEFKWKDQKVRFPASFLQSYPEHQTAVVTRQNFEGFLGA</sequence>
<dbReference type="InterPro" id="IPR025420">
    <property type="entry name" value="DUF4143"/>
</dbReference>
<dbReference type="SUPFAM" id="SSF52540">
    <property type="entry name" value="P-loop containing nucleoside triphosphate hydrolases"/>
    <property type="match status" value="1"/>
</dbReference>
<accession>K1KYS1</accession>
<feature type="domain" description="AAA" evidence="1">
    <location>
        <begin position="6"/>
        <end position="105"/>
    </location>
</feature>
<evidence type="ECO:0008006" key="5">
    <source>
        <dbReference type="Google" id="ProtNLM"/>
    </source>
</evidence>
<protein>
    <recommendedName>
        <fullName evidence="5">ATPase</fullName>
    </recommendedName>
</protein>